<dbReference type="GO" id="GO:0070006">
    <property type="term" value="F:metalloaminopeptidase activity"/>
    <property type="evidence" value="ECO:0007669"/>
    <property type="project" value="InterPro"/>
</dbReference>
<evidence type="ECO:0000256" key="1">
    <source>
        <dbReference type="ARBA" id="ARBA00022438"/>
    </source>
</evidence>
<dbReference type="PROSITE" id="PS00680">
    <property type="entry name" value="MAP_1"/>
    <property type="match status" value="1"/>
</dbReference>
<feature type="domain" description="Peptidase M24" evidence="5">
    <location>
        <begin position="1"/>
        <end position="131"/>
    </location>
</feature>
<evidence type="ECO:0000259" key="5">
    <source>
        <dbReference type="Pfam" id="PF00557"/>
    </source>
</evidence>
<sequence>MFVVGETDPKSQELIQVTYDCWLKAMSYCRPGRPYSEIGGIIEDYVTSRGFATVRAFCGHGIGSVFHTTPNVLHYRNAEPNGKMEVGHTFTIEPMICEGTSRHVTWPDDWTAATKDGGRTAQFEHTLLIEEDGVRPLTGKREGDRVQWWEERSEVHKGIWKGSFD</sequence>
<accession>A0A9W7EFH6</accession>
<keyword evidence="4" id="KW-0378">Hydrolase</keyword>
<evidence type="ECO:0000256" key="2">
    <source>
        <dbReference type="ARBA" id="ARBA00022670"/>
    </source>
</evidence>
<dbReference type="InterPro" id="IPR001714">
    <property type="entry name" value="Pept_M24_MAP"/>
</dbReference>
<evidence type="ECO:0000313" key="7">
    <source>
        <dbReference type="Proteomes" id="UP001165082"/>
    </source>
</evidence>
<proteinExistence type="predicted"/>
<keyword evidence="1" id="KW-0031">Aminopeptidase</keyword>
<reference evidence="6" key="1">
    <citation type="submission" date="2022-07" db="EMBL/GenBank/DDBJ databases">
        <title>Genome analysis of Parmales, a sister group of diatoms, reveals the evolutionary specialization of diatoms from phago-mixotrophs to photoautotrophs.</title>
        <authorList>
            <person name="Ban H."/>
            <person name="Sato S."/>
            <person name="Yoshikawa S."/>
            <person name="Kazumasa Y."/>
            <person name="Nakamura Y."/>
            <person name="Ichinomiya M."/>
            <person name="Saitoh K."/>
            <person name="Sato N."/>
            <person name="Blanc-Mathieu R."/>
            <person name="Endo H."/>
            <person name="Kuwata A."/>
            <person name="Ogata H."/>
        </authorList>
    </citation>
    <scope>NUCLEOTIDE SEQUENCE</scope>
</reference>
<keyword evidence="2" id="KW-0645">Protease</keyword>
<dbReference type="PRINTS" id="PR00599">
    <property type="entry name" value="MAPEPTIDASE"/>
</dbReference>
<keyword evidence="3" id="KW-0479">Metal-binding</keyword>
<dbReference type="Pfam" id="PF00557">
    <property type="entry name" value="Peptidase_M24"/>
    <property type="match status" value="1"/>
</dbReference>
<organism evidence="6 7">
    <name type="scientific">Triparma retinervis</name>
    <dbReference type="NCBI Taxonomy" id="2557542"/>
    <lineage>
        <taxon>Eukaryota</taxon>
        <taxon>Sar</taxon>
        <taxon>Stramenopiles</taxon>
        <taxon>Ochrophyta</taxon>
        <taxon>Bolidophyceae</taxon>
        <taxon>Parmales</taxon>
        <taxon>Triparmaceae</taxon>
        <taxon>Triparma</taxon>
    </lineage>
</organism>
<evidence type="ECO:0000313" key="6">
    <source>
        <dbReference type="EMBL" id="GMH74623.1"/>
    </source>
</evidence>
<dbReference type="SUPFAM" id="SSF55920">
    <property type="entry name" value="Creatinase/aminopeptidase"/>
    <property type="match status" value="1"/>
</dbReference>
<dbReference type="InterPro" id="IPR036005">
    <property type="entry name" value="Creatinase/aminopeptidase-like"/>
</dbReference>
<comment type="caution">
    <text evidence="6">The sequence shown here is derived from an EMBL/GenBank/DDBJ whole genome shotgun (WGS) entry which is preliminary data.</text>
</comment>
<dbReference type="GO" id="GO:0046872">
    <property type="term" value="F:metal ion binding"/>
    <property type="evidence" value="ECO:0007669"/>
    <property type="project" value="UniProtKB-KW"/>
</dbReference>
<dbReference type="InterPro" id="IPR002467">
    <property type="entry name" value="Pept_M24A_MAP1"/>
</dbReference>
<evidence type="ECO:0000256" key="4">
    <source>
        <dbReference type="ARBA" id="ARBA00022801"/>
    </source>
</evidence>
<dbReference type="PANTHER" id="PTHR43330">
    <property type="entry name" value="METHIONINE AMINOPEPTIDASE"/>
    <property type="match status" value="1"/>
</dbReference>
<keyword evidence="7" id="KW-1185">Reference proteome</keyword>
<gene>
    <name evidence="6" type="ORF">TrRE_jg6688</name>
</gene>
<protein>
    <recommendedName>
        <fullName evidence="5">Peptidase M24 domain-containing protein</fullName>
    </recommendedName>
</protein>
<evidence type="ECO:0000256" key="3">
    <source>
        <dbReference type="ARBA" id="ARBA00022723"/>
    </source>
</evidence>
<dbReference type="Proteomes" id="UP001165082">
    <property type="component" value="Unassembled WGS sequence"/>
</dbReference>
<dbReference type="EMBL" id="BRXZ01001584">
    <property type="protein sequence ID" value="GMH74623.1"/>
    <property type="molecule type" value="Genomic_DNA"/>
</dbReference>
<dbReference type="GO" id="GO:0005829">
    <property type="term" value="C:cytosol"/>
    <property type="evidence" value="ECO:0007669"/>
    <property type="project" value="TreeGrafter"/>
</dbReference>
<dbReference type="InterPro" id="IPR000994">
    <property type="entry name" value="Pept_M24"/>
</dbReference>
<dbReference type="GO" id="GO:0006508">
    <property type="term" value="P:proteolysis"/>
    <property type="evidence" value="ECO:0007669"/>
    <property type="project" value="UniProtKB-KW"/>
</dbReference>
<dbReference type="Gene3D" id="3.90.230.10">
    <property type="entry name" value="Creatinase/methionine aminopeptidase superfamily"/>
    <property type="match status" value="1"/>
</dbReference>
<name>A0A9W7EFH6_9STRA</name>
<dbReference type="AlphaFoldDB" id="A0A9W7EFH6"/>
<dbReference type="OrthoDB" id="3209743at2759"/>
<dbReference type="PANTHER" id="PTHR43330:SF7">
    <property type="entry name" value="METHIONINE AMINOPEPTIDASE 1"/>
    <property type="match status" value="1"/>
</dbReference>